<dbReference type="SUPFAM" id="SSF48452">
    <property type="entry name" value="TPR-like"/>
    <property type="match status" value="1"/>
</dbReference>
<dbReference type="Proteomes" id="UP000184164">
    <property type="component" value="Unassembled WGS sequence"/>
</dbReference>
<accession>A0A1M5EYA0</accession>
<protein>
    <recommendedName>
        <fullName evidence="3">Tetratricopeptide repeat-containing protein</fullName>
    </recommendedName>
</protein>
<evidence type="ECO:0000313" key="1">
    <source>
        <dbReference type="EMBL" id="SHF84126.1"/>
    </source>
</evidence>
<evidence type="ECO:0000313" key="2">
    <source>
        <dbReference type="Proteomes" id="UP000184164"/>
    </source>
</evidence>
<evidence type="ECO:0008006" key="3">
    <source>
        <dbReference type="Google" id="ProtNLM"/>
    </source>
</evidence>
<dbReference type="RefSeq" id="WP_139249774.1">
    <property type="nucleotide sequence ID" value="NZ_FQUM01000010.1"/>
</dbReference>
<dbReference type="InterPro" id="IPR011990">
    <property type="entry name" value="TPR-like_helical_dom_sf"/>
</dbReference>
<gene>
    <name evidence="1" type="ORF">SAMN05444274_11077</name>
</gene>
<dbReference type="PROSITE" id="PS51257">
    <property type="entry name" value="PROKAR_LIPOPROTEIN"/>
    <property type="match status" value="1"/>
</dbReference>
<dbReference type="EMBL" id="FQUM01000010">
    <property type="protein sequence ID" value="SHF84126.1"/>
    <property type="molecule type" value="Genomic_DNA"/>
</dbReference>
<organism evidence="1 2">
    <name type="scientific">Mariniphaga anaerophila</name>
    <dbReference type="NCBI Taxonomy" id="1484053"/>
    <lineage>
        <taxon>Bacteria</taxon>
        <taxon>Pseudomonadati</taxon>
        <taxon>Bacteroidota</taxon>
        <taxon>Bacteroidia</taxon>
        <taxon>Marinilabiliales</taxon>
        <taxon>Prolixibacteraceae</taxon>
        <taxon>Mariniphaga</taxon>
    </lineage>
</organism>
<reference evidence="1 2" key="1">
    <citation type="submission" date="2016-11" db="EMBL/GenBank/DDBJ databases">
        <authorList>
            <person name="Jaros S."/>
            <person name="Januszkiewicz K."/>
            <person name="Wedrychowicz H."/>
        </authorList>
    </citation>
    <scope>NUCLEOTIDE SEQUENCE [LARGE SCALE GENOMIC DNA]</scope>
    <source>
        <strain evidence="1 2">DSM 26910</strain>
    </source>
</reference>
<keyword evidence="2" id="KW-1185">Reference proteome</keyword>
<sequence length="293" mass="33817">MRNKNLIILLLALVIVSCGAPKNLISYKENAELAASGGNYTEATKAWKEYFAQFPGMNELDGAEYARAAQTAMKAGDSGLAVEWFDQARYKNYGDAEMYATLAGIYQEQGNLSKELSALEFLKTNFENESSNINNRLFSIYDETGMKEKALEAWDDLSQEEKSSEQNLEKYFLLNREKGNDQLCDSVSIALLNVNPENVPALEWTAPKIYHFAEKRYQTEMANYEKNRTRSQYRILLKELDKVTADFKKSLGYFEKLWKLRPDSRKEYAGYMSNIYVRFNDEKKAAYYRNFLD</sequence>
<dbReference type="AlphaFoldDB" id="A0A1M5EYA0"/>
<dbReference type="Gene3D" id="1.25.40.10">
    <property type="entry name" value="Tetratricopeptide repeat domain"/>
    <property type="match status" value="1"/>
</dbReference>
<dbReference type="OrthoDB" id="1118823at2"/>
<name>A0A1M5EYA0_9BACT</name>
<proteinExistence type="predicted"/>